<reference evidence="9" key="1">
    <citation type="submission" date="2021-01" db="EMBL/GenBank/DDBJ databases">
        <authorList>
            <person name="Corre E."/>
            <person name="Pelletier E."/>
            <person name="Niang G."/>
            <person name="Scheremetjew M."/>
            <person name="Finn R."/>
            <person name="Kale V."/>
            <person name="Holt S."/>
            <person name="Cochrane G."/>
            <person name="Meng A."/>
            <person name="Brown T."/>
            <person name="Cohen L."/>
        </authorList>
    </citation>
    <scope>NUCLEOTIDE SEQUENCE</scope>
    <source>
        <strain evidence="9">Pbaha01</strain>
    </source>
</reference>
<comment type="similarity">
    <text evidence="7">Belongs to the DHHC palmitoyltransferase family.</text>
</comment>
<evidence type="ECO:0000256" key="6">
    <source>
        <dbReference type="ARBA" id="ARBA00023315"/>
    </source>
</evidence>
<comment type="catalytic activity">
    <reaction evidence="7">
        <text>L-cysteinyl-[protein] + hexadecanoyl-CoA = S-hexadecanoyl-L-cysteinyl-[protein] + CoA</text>
        <dbReference type="Rhea" id="RHEA:36683"/>
        <dbReference type="Rhea" id="RHEA-COMP:10131"/>
        <dbReference type="Rhea" id="RHEA-COMP:11032"/>
        <dbReference type="ChEBI" id="CHEBI:29950"/>
        <dbReference type="ChEBI" id="CHEBI:57287"/>
        <dbReference type="ChEBI" id="CHEBI:57379"/>
        <dbReference type="ChEBI" id="CHEBI:74151"/>
        <dbReference type="EC" id="2.3.1.225"/>
    </reaction>
</comment>
<name>A0A7S0AMT5_9DINO</name>
<evidence type="ECO:0000256" key="1">
    <source>
        <dbReference type="ARBA" id="ARBA00004141"/>
    </source>
</evidence>
<comment type="subcellular location">
    <subcellularLocation>
        <location evidence="1">Membrane</location>
        <topology evidence="1">Multi-pass membrane protein</topology>
    </subcellularLocation>
</comment>
<organism evidence="9">
    <name type="scientific">Pyrodinium bahamense</name>
    <dbReference type="NCBI Taxonomy" id="73915"/>
    <lineage>
        <taxon>Eukaryota</taxon>
        <taxon>Sar</taxon>
        <taxon>Alveolata</taxon>
        <taxon>Dinophyceae</taxon>
        <taxon>Gonyaulacales</taxon>
        <taxon>Pyrocystaceae</taxon>
        <taxon>Pyrodinium</taxon>
    </lineage>
</organism>
<evidence type="ECO:0000256" key="3">
    <source>
        <dbReference type="ARBA" id="ARBA00022692"/>
    </source>
</evidence>
<dbReference type="Pfam" id="PF01529">
    <property type="entry name" value="DHHC"/>
    <property type="match status" value="1"/>
</dbReference>
<gene>
    <name evidence="9" type="ORF">PBAH0796_LOCUS19086</name>
</gene>
<keyword evidence="5 7" id="KW-0472">Membrane</keyword>
<keyword evidence="6 7" id="KW-0012">Acyltransferase</keyword>
<dbReference type="EMBL" id="HBEG01031212">
    <property type="protein sequence ID" value="CAD8368849.1"/>
    <property type="molecule type" value="Transcribed_RNA"/>
</dbReference>
<keyword evidence="2 7" id="KW-0808">Transferase</keyword>
<sequence length="356" mass="40781">MDGGAGGAGCTDLLISSVPANPPKRIRFGEPQKFLPVAFVAFTICTLWGIYVIFHCVPLLQLGPWQPLRSADVDRDKRWRGIIEFIVFQYLTALLLICYVRSILVHPGEIPEDDPQWQYVPQDGRSASSIVPIGLQEMKRTGLRRHCKWCGKYKPDRCHHCRVCKTCILKMDHHCPWIYNCVGFANYKFFFLLLFYSVGDCHLIVWTMAESVQRCVNEPDSAFAVLFFTFFGETLALFLAVLLTMFFGFHIYLMFKAMTTIEFCEKSLPKKEGECGNRMYDSSVYDLGLFGNMRAVMGANVLLWFFPCSRPIGNGLTFVSEETRLTKEMESGKGIRRRTHRVARRNSDLGPYDPRL</sequence>
<feature type="transmembrane region" description="Helical" evidence="7">
    <location>
        <begin position="221"/>
        <end position="249"/>
    </location>
</feature>
<dbReference type="EC" id="2.3.1.225" evidence="7"/>
<comment type="domain">
    <text evidence="7">The DHHC domain is required for palmitoyltransferase activity.</text>
</comment>
<dbReference type="GO" id="GO:0016020">
    <property type="term" value="C:membrane"/>
    <property type="evidence" value="ECO:0007669"/>
    <property type="project" value="UniProtKB-SubCell"/>
</dbReference>
<keyword evidence="3 7" id="KW-0812">Transmembrane</keyword>
<dbReference type="PROSITE" id="PS50216">
    <property type="entry name" value="DHHC"/>
    <property type="match status" value="1"/>
</dbReference>
<accession>A0A7S0AMT5</accession>
<dbReference type="InterPro" id="IPR001594">
    <property type="entry name" value="Palmitoyltrfase_DHHC"/>
</dbReference>
<dbReference type="AlphaFoldDB" id="A0A7S0AMT5"/>
<dbReference type="PANTHER" id="PTHR12246">
    <property type="entry name" value="PALMITOYLTRANSFERASE ZDHHC16"/>
    <property type="match status" value="1"/>
</dbReference>
<evidence type="ECO:0000256" key="2">
    <source>
        <dbReference type="ARBA" id="ARBA00022679"/>
    </source>
</evidence>
<dbReference type="GO" id="GO:0019706">
    <property type="term" value="F:protein-cysteine S-palmitoyltransferase activity"/>
    <property type="evidence" value="ECO:0007669"/>
    <property type="project" value="UniProtKB-EC"/>
</dbReference>
<protein>
    <recommendedName>
        <fullName evidence="7">Palmitoyltransferase</fullName>
        <ecNumber evidence="7">2.3.1.225</ecNumber>
    </recommendedName>
</protein>
<evidence type="ECO:0000313" key="9">
    <source>
        <dbReference type="EMBL" id="CAD8368849.1"/>
    </source>
</evidence>
<evidence type="ECO:0000259" key="8">
    <source>
        <dbReference type="Pfam" id="PF01529"/>
    </source>
</evidence>
<evidence type="ECO:0000256" key="5">
    <source>
        <dbReference type="ARBA" id="ARBA00023136"/>
    </source>
</evidence>
<dbReference type="InterPro" id="IPR039859">
    <property type="entry name" value="PFA4/ZDH16/20/ERF2-like"/>
</dbReference>
<feature type="domain" description="Palmitoyltransferase DHHC" evidence="8">
    <location>
        <begin position="144"/>
        <end position="266"/>
    </location>
</feature>
<feature type="transmembrane region" description="Helical" evidence="7">
    <location>
        <begin position="34"/>
        <end position="61"/>
    </location>
</feature>
<evidence type="ECO:0000256" key="7">
    <source>
        <dbReference type="RuleBase" id="RU079119"/>
    </source>
</evidence>
<keyword evidence="4 7" id="KW-1133">Transmembrane helix</keyword>
<evidence type="ECO:0000256" key="4">
    <source>
        <dbReference type="ARBA" id="ARBA00022989"/>
    </source>
</evidence>
<feature type="transmembrane region" description="Helical" evidence="7">
    <location>
        <begin position="81"/>
        <end position="100"/>
    </location>
</feature>
<proteinExistence type="inferred from homology"/>